<keyword evidence="3" id="KW-1185">Reference proteome</keyword>
<comment type="caution">
    <text evidence="2">The sequence shown here is derived from an EMBL/GenBank/DDBJ whole genome shotgun (WGS) entry which is preliminary data.</text>
</comment>
<keyword evidence="1" id="KW-0472">Membrane</keyword>
<evidence type="ECO:0000313" key="2">
    <source>
        <dbReference type="EMBL" id="KAF6155137.1"/>
    </source>
</evidence>
<dbReference type="AlphaFoldDB" id="A0A7J7MJU4"/>
<keyword evidence="1" id="KW-1133">Transmembrane helix</keyword>
<protein>
    <submittedName>
        <fullName evidence="2">Uncharacterized protein</fullName>
    </submittedName>
</protein>
<sequence>QSQGKNLASKTVIRTCVELNKNCKENESLKAFNALLMEQIDLQLPPATPVSLPTLLLVCGCIICKSGNIVLVLRVLNNL</sequence>
<name>A0A7J7MJU4_9MAGN</name>
<accession>A0A7J7MJU4</accession>
<gene>
    <name evidence="2" type="ORF">GIB67_019663</name>
</gene>
<feature type="non-terminal residue" evidence="2">
    <location>
        <position position="79"/>
    </location>
</feature>
<reference evidence="2 3" key="1">
    <citation type="journal article" date="2020" name="IScience">
        <title>Genome Sequencing of the Endangered Kingdonia uniflora (Circaeasteraceae, Ranunculales) Reveals Potential Mechanisms of Evolutionary Specialization.</title>
        <authorList>
            <person name="Sun Y."/>
            <person name="Deng T."/>
            <person name="Zhang A."/>
            <person name="Moore M.J."/>
            <person name="Landis J.B."/>
            <person name="Lin N."/>
            <person name="Zhang H."/>
            <person name="Zhang X."/>
            <person name="Huang J."/>
            <person name="Zhang X."/>
            <person name="Sun H."/>
            <person name="Wang H."/>
        </authorList>
    </citation>
    <scope>NUCLEOTIDE SEQUENCE [LARGE SCALE GENOMIC DNA]</scope>
    <source>
        <strain evidence="2">TB1705</strain>
        <tissue evidence="2">Leaf</tissue>
    </source>
</reference>
<keyword evidence="1" id="KW-0812">Transmembrane</keyword>
<dbReference type="EMBL" id="JACGCM010001428">
    <property type="protein sequence ID" value="KAF6155137.1"/>
    <property type="molecule type" value="Genomic_DNA"/>
</dbReference>
<dbReference type="Proteomes" id="UP000541444">
    <property type="component" value="Unassembled WGS sequence"/>
</dbReference>
<proteinExistence type="predicted"/>
<evidence type="ECO:0000313" key="3">
    <source>
        <dbReference type="Proteomes" id="UP000541444"/>
    </source>
</evidence>
<evidence type="ECO:0000256" key="1">
    <source>
        <dbReference type="SAM" id="Phobius"/>
    </source>
</evidence>
<organism evidence="2 3">
    <name type="scientific">Kingdonia uniflora</name>
    <dbReference type="NCBI Taxonomy" id="39325"/>
    <lineage>
        <taxon>Eukaryota</taxon>
        <taxon>Viridiplantae</taxon>
        <taxon>Streptophyta</taxon>
        <taxon>Embryophyta</taxon>
        <taxon>Tracheophyta</taxon>
        <taxon>Spermatophyta</taxon>
        <taxon>Magnoliopsida</taxon>
        <taxon>Ranunculales</taxon>
        <taxon>Circaeasteraceae</taxon>
        <taxon>Kingdonia</taxon>
    </lineage>
</organism>
<feature type="transmembrane region" description="Helical" evidence="1">
    <location>
        <begin position="55"/>
        <end position="76"/>
    </location>
</feature>
<feature type="non-terminal residue" evidence="2">
    <location>
        <position position="1"/>
    </location>
</feature>